<dbReference type="AlphaFoldDB" id="K1UPL7"/>
<dbReference type="GO" id="GO:0005829">
    <property type="term" value="C:cytosol"/>
    <property type="evidence" value="ECO:0007669"/>
    <property type="project" value="TreeGrafter"/>
</dbReference>
<feature type="domain" description="Aminoacyl-tRNA synthetase class II (G/ P/ S/T)" evidence="1">
    <location>
        <begin position="1"/>
        <end position="48"/>
    </location>
</feature>
<dbReference type="GO" id="GO:0005524">
    <property type="term" value="F:ATP binding"/>
    <property type="evidence" value="ECO:0007669"/>
    <property type="project" value="InterPro"/>
</dbReference>
<keyword evidence="3" id="KW-0436">Ligase</keyword>
<dbReference type="SUPFAM" id="SSF55681">
    <property type="entry name" value="Class II aaRS and biotin synthetases"/>
    <property type="match status" value="1"/>
</dbReference>
<accession>K1UPL7</accession>
<dbReference type="PANTHER" id="PTHR42753:SF2">
    <property type="entry name" value="PROLINE--TRNA LIGASE"/>
    <property type="match status" value="1"/>
</dbReference>
<dbReference type="CDD" id="cd00861">
    <property type="entry name" value="ProRS_anticodon_short"/>
    <property type="match status" value="1"/>
</dbReference>
<dbReference type="GO" id="GO:0006433">
    <property type="term" value="P:prolyl-tRNA aminoacylation"/>
    <property type="evidence" value="ECO:0007669"/>
    <property type="project" value="TreeGrafter"/>
</dbReference>
<dbReference type="Gene3D" id="3.30.930.10">
    <property type="entry name" value="Bira Bifunctional Protein, Domain 2"/>
    <property type="match status" value="1"/>
</dbReference>
<dbReference type="InterPro" id="IPR004154">
    <property type="entry name" value="Anticodon-bd"/>
</dbReference>
<proteinExistence type="predicted"/>
<dbReference type="PANTHER" id="PTHR42753">
    <property type="entry name" value="MITOCHONDRIAL RIBOSOME PROTEIN L39/PROLYL-TRNA LIGASE FAMILY MEMBER"/>
    <property type="match status" value="1"/>
</dbReference>
<sequence length="168" mass="18554">VGNIFQLGTKYTKTMNMTYLDSNGEEKTPIMGCYGIGVGRLAASVCEAHHDDYGPIWPMPIAPWQVHICAVRSDDADVKACADKLYDTLQNAGAEVIYDDRQVSAGVMFSDADLLGIPLRVVVSPRNLKDNCCEISARDKSFSYKVPVEETADKVQELIKELMAKFND</sequence>
<dbReference type="Gene3D" id="3.40.50.800">
    <property type="entry name" value="Anticodon-binding domain"/>
    <property type="match status" value="1"/>
</dbReference>
<dbReference type="EC" id="6.1.1.-" evidence="3"/>
<dbReference type="InterPro" id="IPR050062">
    <property type="entry name" value="Pro-tRNA_synthetase"/>
</dbReference>
<dbReference type="GO" id="GO:0004827">
    <property type="term" value="F:proline-tRNA ligase activity"/>
    <property type="evidence" value="ECO:0007669"/>
    <property type="project" value="TreeGrafter"/>
</dbReference>
<protein>
    <submittedName>
        <fullName evidence="3">Protein containing Anticodon-binding domain protein</fullName>
        <ecNumber evidence="3">6.1.1.-</ecNumber>
    </submittedName>
</protein>
<dbReference type="InterPro" id="IPR002314">
    <property type="entry name" value="aa-tRNA-synt_IIb"/>
</dbReference>
<evidence type="ECO:0000259" key="1">
    <source>
        <dbReference type="Pfam" id="PF00587"/>
    </source>
</evidence>
<comment type="caution">
    <text evidence="3">The sequence shown here is derived from an EMBL/GenBank/DDBJ whole genome shotgun (WGS) entry which is preliminary data.</text>
</comment>
<evidence type="ECO:0000313" key="3">
    <source>
        <dbReference type="EMBL" id="EKC80080.1"/>
    </source>
</evidence>
<feature type="domain" description="Anticodon-binding" evidence="2">
    <location>
        <begin position="65"/>
        <end position="158"/>
    </location>
</feature>
<dbReference type="SUPFAM" id="SSF52954">
    <property type="entry name" value="Class II aaRS ABD-related"/>
    <property type="match status" value="1"/>
</dbReference>
<reference evidence="3" key="1">
    <citation type="journal article" date="2013" name="Environ. Microbiol.">
        <title>Microbiota from the distal guts of lean and obese adolescents exhibit partial functional redundancy besides clear differences in community structure.</title>
        <authorList>
            <person name="Ferrer M."/>
            <person name="Ruiz A."/>
            <person name="Lanza F."/>
            <person name="Haange S.B."/>
            <person name="Oberbach A."/>
            <person name="Till H."/>
            <person name="Bargiela R."/>
            <person name="Campoy C."/>
            <person name="Segura M.T."/>
            <person name="Richter M."/>
            <person name="von Bergen M."/>
            <person name="Seifert J."/>
            <person name="Suarez A."/>
        </authorList>
    </citation>
    <scope>NUCLEOTIDE SEQUENCE</scope>
</reference>
<feature type="non-terminal residue" evidence="3">
    <location>
        <position position="1"/>
    </location>
</feature>
<dbReference type="InterPro" id="IPR044140">
    <property type="entry name" value="ProRS_anticodon_short"/>
</dbReference>
<organism evidence="3">
    <name type="scientific">human gut metagenome</name>
    <dbReference type="NCBI Taxonomy" id="408170"/>
    <lineage>
        <taxon>unclassified sequences</taxon>
        <taxon>metagenomes</taxon>
        <taxon>organismal metagenomes</taxon>
    </lineage>
</organism>
<dbReference type="InterPro" id="IPR036621">
    <property type="entry name" value="Anticodon-bd_dom_sf"/>
</dbReference>
<gene>
    <name evidence="3" type="ORF">LEA_01759</name>
</gene>
<evidence type="ECO:0000259" key="2">
    <source>
        <dbReference type="Pfam" id="PF03129"/>
    </source>
</evidence>
<dbReference type="Pfam" id="PF03129">
    <property type="entry name" value="HGTP_anticodon"/>
    <property type="match status" value="1"/>
</dbReference>
<name>K1UPL7_9ZZZZ</name>
<dbReference type="Pfam" id="PF00587">
    <property type="entry name" value="tRNA-synt_2b"/>
    <property type="match status" value="1"/>
</dbReference>
<dbReference type="InterPro" id="IPR045864">
    <property type="entry name" value="aa-tRNA-synth_II/BPL/LPL"/>
</dbReference>
<dbReference type="EMBL" id="AJWY01001225">
    <property type="protein sequence ID" value="EKC80080.1"/>
    <property type="molecule type" value="Genomic_DNA"/>
</dbReference>